<dbReference type="EMBL" id="NIXT01000696">
    <property type="protein sequence ID" value="OXE32377.1"/>
    <property type="molecule type" value="Genomic_DNA"/>
</dbReference>
<dbReference type="GO" id="GO:0016887">
    <property type="term" value="F:ATP hydrolysis activity"/>
    <property type="evidence" value="ECO:0007669"/>
    <property type="project" value="InterPro"/>
</dbReference>
<dbReference type="GO" id="GO:0005524">
    <property type="term" value="F:ATP binding"/>
    <property type="evidence" value="ECO:0007669"/>
    <property type="project" value="InterPro"/>
</dbReference>
<gene>
    <name evidence="3" type="ORF">CA163_13000</name>
</gene>
<keyword evidence="2" id="KW-0143">Chaperone</keyword>
<organism evidence="3 4">
    <name type="scientific">Vibrio parahaemolyticus</name>
    <dbReference type="NCBI Taxonomy" id="670"/>
    <lineage>
        <taxon>Bacteria</taxon>
        <taxon>Pseudomonadati</taxon>
        <taxon>Pseudomonadota</taxon>
        <taxon>Gammaproteobacteria</taxon>
        <taxon>Vibrionales</taxon>
        <taxon>Vibrionaceae</taxon>
        <taxon>Vibrio</taxon>
    </lineage>
</organism>
<dbReference type="InterPro" id="IPR037196">
    <property type="entry name" value="HSP90_C"/>
</dbReference>
<dbReference type="SUPFAM" id="SSF110942">
    <property type="entry name" value="HSP90 C-terminal domain"/>
    <property type="match status" value="1"/>
</dbReference>
<reference evidence="3 4" key="1">
    <citation type="journal article" date="2017" name="Appl. Environ. Microbiol.">
        <title>Parallel evolution of two clades of a major Atlantic endemic Vibrio parahaemolyticus pathogen lineage by independent acquisition of related pathogenicity islands.</title>
        <authorList>
            <person name="Xu F."/>
            <person name="Gonzalez-Escalona N."/>
            <person name="Drees K.P."/>
            <person name="Sebra R.P."/>
            <person name="Cooper V.S."/>
            <person name="Jones S.H."/>
            <person name="Whistler C.A."/>
        </authorList>
    </citation>
    <scope>NUCLEOTIDE SEQUENCE [LARGE SCALE GENOMIC DNA]</scope>
    <source>
        <strain evidence="3 4">MAVP-3</strain>
    </source>
</reference>
<proteinExistence type="inferred from homology"/>
<feature type="non-terminal residue" evidence="3">
    <location>
        <position position="1"/>
    </location>
</feature>
<sequence>VVTDDYEMGTQMAKLLAAAGQAVPEVKYIFEINPEHELVKRMADEADEEAFGRWVEVLLGQAMLAERGSMEDPTQFLGAINKLLTKV</sequence>
<name>A0A227JD16_VIBPH</name>
<evidence type="ECO:0000313" key="4">
    <source>
        <dbReference type="Proteomes" id="UP000214596"/>
    </source>
</evidence>
<accession>A0A227JD16</accession>
<evidence type="ECO:0000256" key="2">
    <source>
        <dbReference type="ARBA" id="ARBA00023186"/>
    </source>
</evidence>
<dbReference type="InterPro" id="IPR001404">
    <property type="entry name" value="Hsp90_fam"/>
</dbReference>
<evidence type="ECO:0000256" key="1">
    <source>
        <dbReference type="ARBA" id="ARBA00008239"/>
    </source>
</evidence>
<dbReference type="Gene3D" id="1.20.120.790">
    <property type="entry name" value="Heat shock protein 90, C-terminal domain"/>
    <property type="match status" value="1"/>
</dbReference>
<dbReference type="Pfam" id="PF00183">
    <property type="entry name" value="HSP90"/>
    <property type="match status" value="1"/>
</dbReference>
<evidence type="ECO:0000313" key="3">
    <source>
        <dbReference type="EMBL" id="OXE32377.1"/>
    </source>
</evidence>
<comment type="similarity">
    <text evidence="1">Belongs to the heat shock protein 90 family.</text>
</comment>
<dbReference type="GO" id="GO:0051082">
    <property type="term" value="F:unfolded protein binding"/>
    <property type="evidence" value="ECO:0007669"/>
    <property type="project" value="InterPro"/>
</dbReference>
<dbReference type="AlphaFoldDB" id="A0A227JD16"/>
<comment type="caution">
    <text evidence="3">The sequence shown here is derived from an EMBL/GenBank/DDBJ whole genome shotgun (WGS) entry which is preliminary data.</text>
</comment>
<protein>
    <submittedName>
        <fullName evidence="3">Molecular chaperone</fullName>
    </submittedName>
</protein>
<dbReference type="Proteomes" id="UP000214596">
    <property type="component" value="Unassembled WGS sequence"/>
</dbReference>
<dbReference type="GO" id="GO:0140662">
    <property type="term" value="F:ATP-dependent protein folding chaperone"/>
    <property type="evidence" value="ECO:0007669"/>
    <property type="project" value="InterPro"/>
</dbReference>